<dbReference type="RefSeq" id="WP_310929755.1">
    <property type="nucleotide sequence ID" value="NZ_JAMQOQ010000005.1"/>
</dbReference>
<evidence type="ECO:0000313" key="3">
    <source>
        <dbReference type="Proteomes" id="UP001254813"/>
    </source>
</evidence>
<reference evidence="2 3" key="1">
    <citation type="submission" date="2022-06" db="EMBL/GenBank/DDBJ databases">
        <title>Halogeometricum sp. a new haloarchaeum isolate from saline soil.</title>
        <authorList>
            <person name="Strakova D."/>
            <person name="Galisteo C."/>
            <person name="Sanchez-Porro C."/>
            <person name="Ventosa A."/>
        </authorList>
    </citation>
    <scope>NUCLEOTIDE SEQUENCE [LARGE SCALE GENOMIC DNA]</scope>
    <source>
        <strain evidence="3">S3BR25-2</strain>
    </source>
</reference>
<dbReference type="EMBL" id="JAMQOQ010000005">
    <property type="protein sequence ID" value="MDS0295791.1"/>
    <property type="molecule type" value="Genomic_DNA"/>
</dbReference>
<keyword evidence="1" id="KW-0472">Membrane</keyword>
<feature type="transmembrane region" description="Helical" evidence="1">
    <location>
        <begin position="65"/>
        <end position="85"/>
    </location>
</feature>
<comment type="caution">
    <text evidence="2">The sequence shown here is derived from an EMBL/GenBank/DDBJ whole genome shotgun (WGS) entry which is preliminary data.</text>
</comment>
<keyword evidence="3" id="KW-1185">Reference proteome</keyword>
<keyword evidence="1" id="KW-0812">Transmembrane</keyword>
<feature type="transmembrane region" description="Helical" evidence="1">
    <location>
        <begin position="33"/>
        <end position="53"/>
    </location>
</feature>
<evidence type="ECO:0000256" key="1">
    <source>
        <dbReference type="SAM" id="Phobius"/>
    </source>
</evidence>
<dbReference type="InterPro" id="IPR058278">
    <property type="entry name" value="DUF7972"/>
</dbReference>
<proteinExistence type="predicted"/>
<feature type="transmembrane region" description="Helical" evidence="1">
    <location>
        <begin position="254"/>
        <end position="274"/>
    </location>
</feature>
<dbReference type="Proteomes" id="UP001254813">
    <property type="component" value="Unassembled WGS sequence"/>
</dbReference>
<dbReference type="Pfam" id="PF25927">
    <property type="entry name" value="DUF7972"/>
    <property type="match status" value="1"/>
</dbReference>
<gene>
    <name evidence="2" type="ORF">NDI79_16585</name>
</gene>
<feature type="transmembrane region" description="Helical" evidence="1">
    <location>
        <begin position="286"/>
        <end position="309"/>
    </location>
</feature>
<accession>A0ABU2G5N3</accession>
<name>A0ABU2G5N3_9EURY</name>
<protein>
    <submittedName>
        <fullName evidence="2">Uncharacterized protein</fullName>
    </submittedName>
</protein>
<keyword evidence="1" id="KW-1133">Transmembrane helix</keyword>
<evidence type="ECO:0000313" key="2">
    <source>
        <dbReference type="EMBL" id="MDS0295791.1"/>
    </source>
</evidence>
<organism evidence="2 3">
    <name type="scientific">Halogeometricum luteum</name>
    <dbReference type="NCBI Taxonomy" id="2950537"/>
    <lineage>
        <taxon>Archaea</taxon>
        <taxon>Methanobacteriati</taxon>
        <taxon>Methanobacteriota</taxon>
        <taxon>Stenosarchaea group</taxon>
        <taxon>Halobacteria</taxon>
        <taxon>Halobacteriales</taxon>
        <taxon>Haloferacaceae</taxon>
        <taxon>Halogeometricum</taxon>
    </lineage>
</organism>
<sequence length="331" mass="35958">MTDDTQHTETTSVRPANSLRAVREWILLRGDRTVVSAGIVGAVLVALTGLSLSGEFPLSDLQAVYYVYGGVISGNLTLITVVVSVNQLLLSREFSAPGELRRQISDVIDYRRDVEDAAGRIAPVEPLEFLRLLLEATRQESQALGGLVRESELAVADEILDVMATLTEELDRTDELLVGGSSGTIDVLSAMLTTNYARQINDLRRTKHDHEGDLPDSVEASVDRLIDGLQSIDVARQYFKTVYFKQELSSFSRVLLVTGLPAEGVAIASLLFMTVESGNPAAVDHLRLLVPVSITLALTPLAVLASFIVRTATVNRRTAATIPFTAPEQEK</sequence>